<evidence type="ECO:0000313" key="2">
    <source>
        <dbReference type="EMBL" id="PPE75191.1"/>
    </source>
</evidence>
<name>A0A2S5TJQ2_9GAMM</name>
<keyword evidence="3" id="KW-1185">Reference proteome</keyword>
<evidence type="ECO:0000313" key="3">
    <source>
        <dbReference type="Proteomes" id="UP000238220"/>
    </source>
</evidence>
<comment type="caution">
    <text evidence="2">The sequence shown here is derived from an EMBL/GenBank/DDBJ whole genome shotgun (WGS) entry which is preliminary data.</text>
</comment>
<organism evidence="2 3">
    <name type="scientific">Solimonas fluminis</name>
    <dbReference type="NCBI Taxonomy" id="2086571"/>
    <lineage>
        <taxon>Bacteria</taxon>
        <taxon>Pseudomonadati</taxon>
        <taxon>Pseudomonadota</taxon>
        <taxon>Gammaproteobacteria</taxon>
        <taxon>Nevskiales</taxon>
        <taxon>Nevskiaceae</taxon>
        <taxon>Solimonas</taxon>
    </lineage>
</organism>
<reference evidence="2 3" key="1">
    <citation type="submission" date="2018-02" db="EMBL/GenBank/DDBJ databases">
        <title>Genome sequencing of Solimonas sp. HR-BB.</title>
        <authorList>
            <person name="Lee Y."/>
            <person name="Jeon C.O."/>
        </authorList>
    </citation>
    <scope>NUCLEOTIDE SEQUENCE [LARGE SCALE GENOMIC DNA]</scope>
    <source>
        <strain evidence="2 3">HR-BB</strain>
    </source>
</reference>
<dbReference type="AlphaFoldDB" id="A0A2S5TJQ2"/>
<dbReference type="RefSeq" id="WP_104229417.1">
    <property type="nucleotide sequence ID" value="NZ_PSNW01000002.1"/>
</dbReference>
<protein>
    <recommendedName>
        <fullName evidence="4">Type 4 fimbrial biogenesis protein PilX N-terminal domain-containing protein</fullName>
    </recommendedName>
</protein>
<gene>
    <name evidence="2" type="ORF">C3942_05825</name>
</gene>
<keyword evidence="1" id="KW-1133">Transmembrane helix</keyword>
<keyword evidence="1" id="KW-0812">Transmembrane</keyword>
<accession>A0A2S5TJQ2</accession>
<feature type="transmembrane region" description="Helical" evidence="1">
    <location>
        <begin position="12"/>
        <end position="34"/>
    </location>
</feature>
<proteinExistence type="predicted"/>
<dbReference type="OrthoDB" id="5954810at2"/>
<dbReference type="Proteomes" id="UP000238220">
    <property type="component" value="Unassembled WGS sequence"/>
</dbReference>
<dbReference type="EMBL" id="PSNW01000002">
    <property type="protein sequence ID" value="PPE75191.1"/>
    <property type="molecule type" value="Genomic_DNA"/>
</dbReference>
<sequence>MIRSSKSAQRGAVLAVGLIMLVMITLVIVGSFSMSSVNVKAVGNMQTRDEAIAATNEAIERLISSTTDGSGTTVDFTTNPIAQGYNIDIDNDGTSDYQVNFAAPACLTAAQVAATNPPPSSIILGDSFNVVAANYFRSVWELVATATDLRNSGVSVRIHQGVVVLINQARRTASCP</sequence>
<evidence type="ECO:0000256" key="1">
    <source>
        <dbReference type="SAM" id="Phobius"/>
    </source>
</evidence>
<evidence type="ECO:0008006" key="4">
    <source>
        <dbReference type="Google" id="ProtNLM"/>
    </source>
</evidence>
<keyword evidence="1" id="KW-0472">Membrane</keyword>